<comment type="caution">
    <text evidence="1">The sequence shown here is derived from an EMBL/GenBank/DDBJ whole genome shotgun (WGS) entry which is preliminary data.</text>
</comment>
<accession>F1T5X5</accession>
<gene>
    <name evidence="1" type="ORF">HMPREF0091_10875</name>
</gene>
<dbReference type="EMBL" id="ACGK02000002">
    <property type="protein sequence ID" value="EGF22880.1"/>
    <property type="molecule type" value="Genomic_DNA"/>
</dbReference>
<dbReference type="Proteomes" id="UP000005947">
    <property type="component" value="Unassembled WGS sequence"/>
</dbReference>
<sequence>MSKHASSTKYSFSRVLPRVVLSTVLIGSSVPKFSSAAGLDKTTAYAQGQSVSGGGISV</sequence>
<proteinExistence type="predicted"/>
<name>F1T5X5_9ACTN</name>
<keyword evidence="2" id="KW-1185">Reference proteome</keyword>
<organism evidence="1 2">
    <name type="scientific">Fannyhessea vaginae DSM 15829</name>
    <dbReference type="NCBI Taxonomy" id="525256"/>
    <lineage>
        <taxon>Bacteria</taxon>
        <taxon>Bacillati</taxon>
        <taxon>Actinomycetota</taxon>
        <taxon>Coriobacteriia</taxon>
        <taxon>Coriobacteriales</taxon>
        <taxon>Atopobiaceae</taxon>
        <taxon>Fannyhessea</taxon>
    </lineage>
</organism>
<dbReference type="AlphaFoldDB" id="F1T5X5"/>
<protein>
    <submittedName>
        <fullName evidence="1">Uncharacterized protein</fullName>
    </submittedName>
</protein>
<evidence type="ECO:0000313" key="2">
    <source>
        <dbReference type="Proteomes" id="UP000005947"/>
    </source>
</evidence>
<evidence type="ECO:0000313" key="1">
    <source>
        <dbReference type="EMBL" id="EGF22880.1"/>
    </source>
</evidence>
<reference evidence="1 2" key="1">
    <citation type="submission" date="2011-02" db="EMBL/GenBank/DDBJ databases">
        <authorList>
            <person name="Muzny D."/>
            <person name="Qin X."/>
            <person name="Buhay C."/>
            <person name="Dugan-Rocha S."/>
            <person name="Ding Y."/>
            <person name="Chen G."/>
            <person name="Hawes A."/>
            <person name="Holder M."/>
            <person name="Jhangiani S."/>
            <person name="Johnson A."/>
            <person name="Khan Z."/>
            <person name="Li Z."/>
            <person name="Liu W."/>
            <person name="Liu X."/>
            <person name="Perez L."/>
            <person name="Shen H."/>
            <person name="Wang Q."/>
            <person name="Watt J."/>
            <person name="Xi L."/>
            <person name="Xin Y."/>
            <person name="Zhou J."/>
            <person name="Deng J."/>
            <person name="Jiang H."/>
            <person name="Liu Y."/>
            <person name="Qu J."/>
            <person name="Song X.-Z."/>
            <person name="Zhang L."/>
            <person name="Villasana D."/>
            <person name="Johnson A."/>
            <person name="Liu J."/>
            <person name="Liyanage D."/>
            <person name="Lorensuhewa L."/>
            <person name="Robinson T."/>
            <person name="Song A."/>
            <person name="Song B.-B."/>
            <person name="Dinh H."/>
            <person name="Thornton R."/>
            <person name="Coyle M."/>
            <person name="Francisco L."/>
            <person name="Jackson L."/>
            <person name="Javaid M."/>
            <person name="Korchina V."/>
            <person name="Kovar C."/>
            <person name="Mata R."/>
            <person name="Mathew T."/>
            <person name="Ngo R."/>
            <person name="Nguyen L."/>
            <person name="Nguyen N."/>
            <person name="Okwuonu G."/>
            <person name="Ongeri F."/>
            <person name="Pham C."/>
            <person name="Simmons D."/>
            <person name="Wilczek-Boney K."/>
            <person name="Hale W."/>
            <person name="Jakkamsetti A."/>
            <person name="Pham P."/>
            <person name="Ruth R."/>
            <person name="San Lucas F."/>
            <person name="Warren J."/>
            <person name="Zhang J."/>
            <person name="Zhao Z."/>
            <person name="Zhou C."/>
            <person name="Zhu D."/>
            <person name="Lee S."/>
            <person name="Bess C."/>
            <person name="Blankenburg K."/>
            <person name="Forbes L."/>
            <person name="Fu Q."/>
            <person name="Gubbala S."/>
            <person name="Hirani K."/>
            <person name="Jayaseelan J.C."/>
            <person name="Lara F."/>
            <person name="Munidasa M."/>
            <person name="Palculict T."/>
            <person name="Patil S."/>
            <person name="Pu L.-L."/>
            <person name="Saada N."/>
            <person name="Tang L."/>
            <person name="Weissenberger G."/>
            <person name="Zhu Y."/>
            <person name="Hemphill L."/>
            <person name="Shang Y."/>
            <person name="Youmans B."/>
            <person name="Ayvaz T."/>
            <person name="Ross M."/>
            <person name="Santibanez J."/>
            <person name="Aqrawi P."/>
            <person name="Gross S."/>
            <person name="Joshi V."/>
            <person name="Fowler G."/>
            <person name="Nazareth L."/>
            <person name="Reid J."/>
            <person name="Worley K."/>
            <person name="Petrosino J."/>
            <person name="Highlander S."/>
            <person name="Gibbs R."/>
        </authorList>
    </citation>
    <scope>NUCLEOTIDE SEQUENCE [LARGE SCALE GENOMIC DNA]</scope>
    <source>
        <strain evidence="1 2">DSM 15829</strain>
    </source>
</reference>
<dbReference type="RefSeq" id="WP_006303064.1">
    <property type="nucleotide sequence ID" value="NZ_ACGK02000002.1"/>
</dbReference>